<dbReference type="InParanoid" id="A0A152A539"/>
<dbReference type="OrthoDB" id="5806726at2759"/>
<evidence type="ECO:0000313" key="2">
    <source>
        <dbReference type="Proteomes" id="UP000076078"/>
    </source>
</evidence>
<dbReference type="Proteomes" id="UP000076078">
    <property type="component" value="Unassembled WGS sequence"/>
</dbReference>
<reference evidence="1 2" key="1">
    <citation type="submission" date="2015-12" db="EMBL/GenBank/DDBJ databases">
        <title>Dictyostelia acquired genes for synthesis and detection of signals that induce cell-type specialization by lateral gene transfer from prokaryotes.</title>
        <authorList>
            <person name="Gloeckner G."/>
            <person name="Schaap P."/>
        </authorList>
    </citation>
    <scope>NUCLEOTIDE SEQUENCE [LARGE SCALE GENOMIC DNA]</scope>
    <source>
        <strain evidence="1 2">TK</strain>
    </source>
</reference>
<accession>A0A152A539</accession>
<proteinExistence type="predicted"/>
<dbReference type="EMBL" id="LODT01000009">
    <property type="protein sequence ID" value="KYR01356.1"/>
    <property type="molecule type" value="Genomic_DNA"/>
</dbReference>
<organism evidence="1 2">
    <name type="scientific">Tieghemostelium lacteum</name>
    <name type="common">Slime mold</name>
    <name type="synonym">Dictyostelium lacteum</name>
    <dbReference type="NCBI Taxonomy" id="361077"/>
    <lineage>
        <taxon>Eukaryota</taxon>
        <taxon>Amoebozoa</taxon>
        <taxon>Evosea</taxon>
        <taxon>Eumycetozoa</taxon>
        <taxon>Dictyostelia</taxon>
        <taxon>Dictyosteliales</taxon>
        <taxon>Raperosteliaceae</taxon>
        <taxon>Tieghemostelium</taxon>
    </lineage>
</organism>
<dbReference type="AlphaFoldDB" id="A0A152A539"/>
<dbReference type="OMA" id="TINDGIM"/>
<evidence type="ECO:0008006" key="3">
    <source>
        <dbReference type="Google" id="ProtNLM"/>
    </source>
</evidence>
<comment type="caution">
    <text evidence="1">The sequence shown here is derived from an EMBL/GenBank/DDBJ whole genome shotgun (WGS) entry which is preliminary data.</text>
</comment>
<gene>
    <name evidence="1" type="ORF">DLAC_11502</name>
</gene>
<evidence type="ECO:0000313" key="1">
    <source>
        <dbReference type="EMBL" id="KYR01356.1"/>
    </source>
</evidence>
<protein>
    <recommendedName>
        <fullName evidence="3">Leucine-rich repeat-containing protein (LRR)</fullName>
    </recommendedName>
</protein>
<dbReference type="SUPFAM" id="SSF52047">
    <property type="entry name" value="RNI-like"/>
    <property type="match status" value="2"/>
</dbReference>
<keyword evidence="2" id="KW-1185">Reference proteome</keyword>
<sequence>MNNTNIFKNIIKFIFQDHYELTRGGLDNPRNKWIIKLVLISKEWFKLISIHFNHITIHNNSTISTLKTLLSLLDNKKSSEFSIISSINEIRFESLDRNQAKDREQYLFFIMNKLKQYTSLKSLLLIDSDICLQKIGSSNLLNTNIENIVFSSSAKKSVDLKLISDLLSNSQSLTSFYLYCEDGVTNHQYFYKSVLDNPSIQKIQEYQINFNEILTHQLSNSLIDTMIKSQNINKFKRLQLSGLNIGMSHINSLLNQLVTLESLNVPFNYIEYQSREQNQQVFIEFTKALSNHQTLKELFLYDNLLNLTDQDQISIKDLKSQFSNSKLTFQQLELFSIEQRESVLIDINFFSVRLSPKISVLKLSNGTINDGIMPVLSKYLDDYGSTLYFLSLSDNKLKDEKPLAVALSNKQCTIRELDISGNLFTGEYLIESLYNSDILLTLTLNSDNFTTKANEILQQYTSSKDKSLISFSNLKSNRINFNNLAF</sequence>
<dbReference type="Gene3D" id="3.80.10.10">
    <property type="entry name" value="Ribonuclease Inhibitor"/>
    <property type="match status" value="1"/>
</dbReference>
<dbReference type="InterPro" id="IPR032675">
    <property type="entry name" value="LRR_dom_sf"/>
</dbReference>
<name>A0A152A539_TIELA</name>